<feature type="compositionally biased region" description="Low complexity" evidence="1">
    <location>
        <begin position="45"/>
        <end position="57"/>
    </location>
</feature>
<keyword evidence="3" id="KW-1185">Reference proteome</keyword>
<feature type="non-terminal residue" evidence="2">
    <location>
        <position position="1"/>
    </location>
</feature>
<protein>
    <submittedName>
        <fullName evidence="2">Uncharacterized protein</fullName>
    </submittedName>
</protein>
<sequence>VMDSPFDLMALSPEIFEDAQDLPPYTPPFSPGPTSPHSPEDLGIDDQLPPLFLLQDPPSSPQDPFPMFQNPVSNSTDDSNAIRDPNSTLSDFSLPSSPTPTEIIDELIPISHPIHDPVISNITTQATLPLITLKLTKLQLPSVSLPLIKKPPIPTLPVPIKVTPQLVKPKPNSVPVSNPVPLMSLDVGLPPPVKLRKRPFSFNNAHHPSLFQNYSYPQPPFLITLTLQFRFRIIATLHNLFQIVFTHRMLFLIIILLQILTHPY</sequence>
<dbReference type="AlphaFoldDB" id="A0A8J2KJW1"/>
<organism evidence="2 3">
    <name type="scientific">Allacma fusca</name>
    <dbReference type="NCBI Taxonomy" id="39272"/>
    <lineage>
        <taxon>Eukaryota</taxon>
        <taxon>Metazoa</taxon>
        <taxon>Ecdysozoa</taxon>
        <taxon>Arthropoda</taxon>
        <taxon>Hexapoda</taxon>
        <taxon>Collembola</taxon>
        <taxon>Symphypleona</taxon>
        <taxon>Sminthuridae</taxon>
        <taxon>Allacma</taxon>
    </lineage>
</organism>
<dbReference type="EMBL" id="CAJVCH010318216">
    <property type="protein sequence ID" value="CAG7786459.1"/>
    <property type="molecule type" value="Genomic_DNA"/>
</dbReference>
<evidence type="ECO:0000313" key="3">
    <source>
        <dbReference type="Proteomes" id="UP000708208"/>
    </source>
</evidence>
<evidence type="ECO:0000256" key="1">
    <source>
        <dbReference type="SAM" id="MobiDB-lite"/>
    </source>
</evidence>
<accession>A0A8J2KJW1</accession>
<proteinExistence type="predicted"/>
<feature type="compositionally biased region" description="Pro residues" evidence="1">
    <location>
        <begin position="24"/>
        <end position="36"/>
    </location>
</feature>
<name>A0A8J2KJW1_9HEXA</name>
<reference evidence="2" key="1">
    <citation type="submission" date="2021-06" db="EMBL/GenBank/DDBJ databases">
        <authorList>
            <person name="Hodson N. C."/>
            <person name="Mongue J. A."/>
            <person name="Jaron S. K."/>
        </authorList>
    </citation>
    <scope>NUCLEOTIDE SEQUENCE</scope>
</reference>
<gene>
    <name evidence="2" type="ORF">AFUS01_LOCUS25026</name>
</gene>
<feature type="compositionally biased region" description="Polar residues" evidence="1">
    <location>
        <begin position="70"/>
        <end position="98"/>
    </location>
</feature>
<dbReference type="Proteomes" id="UP000708208">
    <property type="component" value="Unassembled WGS sequence"/>
</dbReference>
<feature type="region of interest" description="Disordered" evidence="1">
    <location>
        <begin position="12"/>
        <end position="98"/>
    </location>
</feature>
<evidence type="ECO:0000313" key="2">
    <source>
        <dbReference type="EMBL" id="CAG7786459.1"/>
    </source>
</evidence>
<comment type="caution">
    <text evidence="2">The sequence shown here is derived from an EMBL/GenBank/DDBJ whole genome shotgun (WGS) entry which is preliminary data.</text>
</comment>